<comment type="similarity">
    <text evidence="1">Belongs to the arrestin family.</text>
</comment>
<dbReference type="SMART" id="SM01017">
    <property type="entry name" value="Arrestin_C"/>
    <property type="match status" value="1"/>
</dbReference>
<protein>
    <submittedName>
        <fullName evidence="5">Arrestin</fullName>
    </submittedName>
</protein>
<dbReference type="GO" id="GO:0016060">
    <property type="term" value="P:negative regulation of phospholipase C-activating phototransduction signaling pathway"/>
    <property type="evidence" value="ECO:0007669"/>
    <property type="project" value="UniProtKB-ARBA"/>
</dbReference>
<proteinExistence type="evidence at transcript level"/>
<dbReference type="GO" id="GO:0007608">
    <property type="term" value="P:sensory perception of smell"/>
    <property type="evidence" value="ECO:0007669"/>
    <property type="project" value="UniProtKB-ARBA"/>
</dbReference>
<name>D1MVD8_9CRUS</name>
<feature type="domain" description="Arrestin C-terminal-like" evidence="4">
    <location>
        <begin position="192"/>
        <end position="349"/>
    </location>
</feature>
<dbReference type="GO" id="GO:0045494">
    <property type="term" value="P:photoreceptor cell maintenance"/>
    <property type="evidence" value="ECO:0007669"/>
    <property type="project" value="UniProtKB-ARBA"/>
</dbReference>
<dbReference type="AlphaFoldDB" id="D1MVD8"/>
<evidence type="ECO:0000313" key="5">
    <source>
        <dbReference type="EMBL" id="BAI50912.1"/>
    </source>
</evidence>
<dbReference type="GO" id="GO:0007165">
    <property type="term" value="P:signal transduction"/>
    <property type="evidence" value="ECO:0007669"/>
    <property type="project" value="InterPro"/>
</dbReference>
<dbReference type="GO" id="GO:0005737">
    <property type="term" value="C:cytoplasm"/>
    <property type="evidence" value="ECO:0007669"/>
    <property type="project" value="TreeGrafter"/>
</dbReference>
<dbReference type="Gene3D" id="2.60.40.840">
    <property type="match status" value="1"/>
</dbReference>
<sequence>MVATVKVFKKTSPNGKVTVYLGKRDFVDHLDHVDPIEGVVVVDDDYLKDRKVFGQVITTFRYGREQDEVMGLKFSKELILVQEQVAPSHNKKITMSPLQERLVKKLGKNAYAFTFQLPTSAPPSVVLQEGIGPQGAPIGVEYDLRTFVGENAEDKGHKRSTVSMAIRKVQYAPLGRSTKQPSTIVSKGFTFSSGKITLETTLDKELYYHGEPVNVNVSINNGSKKSVKRITVAIMQNVEITVINGQYSKHVAQLETREGCPIVPGSSLSKVFTLTPIAANNKDKRGIALDGHLKDDDVNLASSTVVADNKTSEATGFVVSYSVRVKLSLGALAGELVADVPLKLMHPAPGTSDKYGKGKPGFEKEEKNRYSQMYAKDDDDENIVFEDFARLRMAERT</sequence>
<gene>
    <name evidence="5" type="primary">Arr</name>
</gene>
<dbReference type="PANTHER" id="PTHR11792:SF23">
    <property type="entry name" value="PHOSRESTIN-1"/>
    <property type="match status" value="1"/>
</dbReference>
<evidence type="ECO:0000256" key="3">
    <source>
        <dbReference type="SAM" id="MobiDB-lite"/>
    </source>
</evidence>
<dbReference type="FunFam" id="2.60.40.840:FF:000002">
    <property type="entry name" value="Arrestin 3"/>
    <property type="match status" value="1"/>
</dbReference>
<evidence type="ECO:0000259" key="4">
    <source>
        <dbReference type="SMART" id="SM01017"/>
    </source>
</evidence>
<dbReference type="Pfam" id="PF02752">
    <property type="entry name" value="Arrestin_C"/>
    <property type="match status" value="1"/>
</dbReference>
<dbReference type="GO" id="GO:0002031">
    <property type="term" value="P:G protein-coupled receptor internalization"/>
    <property type="evidence" value="ECO:0007669"/>
    <property type="project" value="TreeGrafter"/>
</dbReference>
<dbReference type="PANTHER" id="PTHR11792">
    <property type="entry name" value="ARRESTIN"/>
    <property type="match status" value="1"/>
</dbReference>
<evidence type="ECO:0000256" key="1">
    <source>
        <dbReference type="ARBA" id="ARBA00005298"/>
    </source>
</evidence>
<dbReference type="Gene3D" id="2.60.40.640">
    <property type="match status" value="1"/>
</dbReference>
<dbReference type="EMBL" id="AB293440">
    <property type="protein sequence ID" value="BAI50912.1"/>
    <property type="molecule type" value="mRNA"/>
</dbReference>
<keyword evidence="2" id="KW-0716">Sensory transduction</keyword>
<dbReference type="InterPro" id="IPR014752">
    <property type="entry name" value="Arrestin-like_C"/>
</dbReference>
<organism evidence="5">
    <name type="scientific">Triops granarius</name>
    <dbReference type="NCBI Taxonomy" id="109777"/>
    <lineage>
        <taxon>Eukaryota</taxon>
        <taxon>Metazoa</taxon>
        <taxon>Ecdysozoa</taxon>
        <taxon>Arthropoda</taxon>
        <taxon>Crustacea</taxon>
        <taxon>Branchiopoda</taxon>
        <taxon>Notostraca</taxon>
        <taxon>Triopsidae</taxon>
        <taxon>Triops</taxon>
    </lineage>
</organism>
<dbReference type="InterPro" id="IPR011021">
    <property type="entry name" value="Arrestin-like_N"/>
</dbReference>
<feature type="compositionally biased region" description="Basic and acidic residues" evidence="3">
    <location>
        <begin position="354"/>
        <end position="368"/>
    </location>
</feature>
<evidence type="ECO:0000256" key="2">
    <source>
        <dbReference type="ARBA" id="ARBA00022606"/>
    </source>
</evidence>
<dbReference type="SUPFAM" id="SSF81296">
    <property type="entry name" value="E set domains"/>
    <property type="match status" value="2"/>
</dbReference>
<dbReference type="InterPro" id="IPR014756">
    <property type="entry name" value="Ig_E-set"/>
</dbReference>
<dbReference type="PRINTS" id="PR00309">
    <property type="entry name" value="ARRESTIN"/>
</dbReference>
<accession>D1MVD8</accession>
<dbReference type="InterPro" id="IPR014753">
    <property type="entry name" value="Arrestin_N"/>
</dbReference>
<dbReference type="InterPro" id="IPR000698">
    <property type="entry name" value="Arrestin"/>
</dbReference>
<dbReference type="Pfam" id="PF00339">
    <property type="entry name" value="Arrestin_N"/>
    <property type="match status" value="1"/>
</dbReference>
<dbReference type="InterPro" id="IPR011022">
    <property type="entry name" value="Arrestin_C-like"/>
</dbReference>
<feature type="region of interest" description="Disordered" evidence="3">
    <location>
        <begin position="348"/>
        <end position="368"/>
    </location>
</feature>
<reference evidence="5" key="1">
    <citation type="journal article" date="2010" name="Comp. Biochem. Physiol., Part A Mol. Integr. Physiol.">
        <title>Spectral sensitivity of light-induced hatching and expression of genes mediating photoreception in eggs of the Asian tadpole shrimp Triops granarius.</title>
        <authorList>
            <person name="Kashiyama K."/>
            <person name="Ito C."/>
            <person name="Numata H."/>
            <person name="Goto S.G."/>
        </authorList>
    </citation>
    <scope>NUCLEOTIDE SEQUENCE</scope>
</reference>
<dbReference type="GO" id="GO:0001664">
    <property type="term" value="F:G protein-coupled receptor binding"/>
    <property type="evidence" value="ECO:0007669"/>
    <property type="project" value="TreeGrafter"/>
</dbReference>